<accession>A0A0F7JXC1</accession>
<dbReference type="PANTHER" id="PTHR35368">
    <property type="entry name" value="HYDROPEROXIDE REDUCTASE"/>
    <property type="match status" value="1"/>
</dbReference>
<organism evidence="1 2">
    <name type="scientific">Sedimenticola thiotaurini</name>
    <dbReference type="NCBI Taxonomy" id="1543721"/>
    <lineage>
        <taxon>Bacteria</taxon>
        <taxon>Pseudomonadati</taxon>
        <taxon>Pseudomonadota</taxon>
        <taxon>Gammaproteobacteria</taxon>
        <taxon>Chromatiales</taxon>
        <taxon>Sedimenticolaceae</taxon>
        <taxon>Sedimenticola</taxon>
    </lineage>
</organism>
<dbReference type="InterPro" id="IPR015946">
    <property type="entry name" value="KH_dom-like_a/b"/>
</dbReference>
<dbReference type="KEGG" id="seds:AAY24_01610"/>
<keyword evidence="2" id="KW-1185">Reference proteome</keyword>
<dbReference type="OrthoDB" id="9789573at2"/>
<dbReference type="InterPro" id="IPR052924">
    <property type="entry name" value="OsmC/Ohr_hydroprdx_reductase"/>
</dbReference>
<dbReference type="InterPro" id="IPR003718">
    <property type="entry name" value="OsmC/Ohr_fam"/>
</dbReference>
<dbReference type="PANTHER" id="PTHR35368:SF1">
    <property type="entry name" value="HYDROPEROXIDE REDUCTASE"/>
    <property type="match status" value="1"/>
</dbReference>
<dbReference type="AlphaFoldDB" id="A0A0F7JXC1"/>
<evidence type="ECO:0000313" key="2">
    <source>
        <dbReference type="Proteomes" id="UP000034410"/>
    </source>
</evidence>
<dbReference type="Gene3D" id="3.30.300.20">
    <property type="match status" value="1"/>
</dbReference>
<sequence length="181" mass="19467">MSQESVKTALLNTIEGIKSNPAIANVVFRADTKWEEDVRCSAQIRDFEPFTLDEPPELGGQDSAANPVELVLVALGACQEIMYSAYASVMDIPLEAVSVKARGYLDLRGMFGLDESIPAGFSRITFDTEISSPADNEAINKLVQVVENHCPVLDILSAPKPVSGKVKLNGQLLESVDSNAA</sequence>
<gene>
    <name evidence="1" type="ORF">AAY24_01610</name>
</gene>
<name>A0A0F7JXC1_9GAMM</name>
<reference evidence="1 2" key="1">
    <citation type="journal article" date="2015" name="Genome Announc.">
        <title>Complete Genome Sequence of Sedimenticola thiotaurini Strain SIP-G1, a Polyphosphate- and Polyhydroxyalkanoate-Accumulating Sulfur-Oxidizing Gammaproteobacterium Isolated from Salt Marsh Sediments.</title>
        <authorList>
            <person name="Flood B.E."/>
            <person name="Jones D.S."/>
            <person name="Bailey J.V."/>
        </authorList>
    </citation>
    <scope>NUCLEOTIDE SEQUENCE [LARGE SCALE GENOMIC DNA]</scope>
    <source>
        <strain evidence="1 2">SIP-G1</strain>
    </source>
</reference>
<proteinExistence type="predicted"/>
<dbReference type="PATRIC" id="fig|1543721.4.peg.343"/>
<dbReference type="InterPro" id="IPR036102">
    <property type="entry name" value="OsmC/Ohrsf"/>
</dbReference>
<dbReference type="RefSeq" id="WP_046858192.1">
    <property type="nucleotide sequence ID" value="NZ_CP011412.1"/>
</dbReference>
<dbReference type="EMBL" id="CP011412">
    <property type="protein sequence ID" value="AKH19253.1"/>
    <property type="molecule type" value="Genomic_DNA"/>
</dbReference>
<protein>
    <submittedName>
        <fullName evidence="1">OsmC family protein</fullName>
    </submittedName>
</protein>
<dbReference type="Pfam" id="PF02566">
    <property type="entry name" value="OsmC"/>
    <property type="match status" value="1"/>
</dbReference>
<dbReference type="Proteomes" id="UP000034410">
    <property type="component" value="Chromosome"/>
</dbReference>
<evidence type="ECO:0000313" key="1">
    <source>
        <dbReference type="EMBL" id="AKH19253.1"/>
    </source>
</evidence>
<dbReference type="SUPFAM" id="SSF82784">
    <property type="entry name" value="OsmC-like"/>
    <property type="match status" value="1"/>
</dbReference>